<keyword evidence="2" id="KW-1185">Reference proteome</keyword>
<comment type="caution">
    <text evidence="1">The sequence shown here is derived from an EMBL/GenBank/DDBJ whole genome shotgun (WGS) entry which is preliminary data.</text>
</comment>
<proteinExistence type="predicted"/>
<name>A0ABV5GU90_9FLAO</name>
<dbReference type="RefSeq" id="WP_236456845.1">
    <property type="nucleotide sequence ID" value="NZ_CBCSGE010000030.1"/>
</dbReference>
<organism evidence="1 2">
    <name type="scientific">Flavobacterium jumunjinense</name>
    <dbReference type="NCBI Taxonomy" id="998845"/>
    <lineage>
        <taxon>Bacteria</taxon>
        <taxon>Pseudomonadati</taxon>
        <taxon>Bacteroidota</taxon>
        <taxon>Flavobacteriia</taxon>
        <taxon>Flavobacteriales</taxon>
        <taxon>Flavobacteriaceae</taxon>
        <taxon>Flavobacterium</taxon>
    </lineage>
</organism>
<evidence type="ECO:0000313" key="1">
    <source>
        <dbReference type="EMBL" id="MFB9098966.1"/>
    </source>
</evidence>
<accession>A0ABV5GU90</accession>
<evidence type="ECO:0000313" key="2">
    <source>
        <dbReference type="Proteomes" id="UP001589607"/>
    </source>
</evidence>
<sequence length="151" mass="17916">MKIFKFIPELDCFIVHPEYKRIANLLGLNEWNEVVWIGRFFTLDNDYGEHWFDNWEERDKLEQQAKAVGIEYDDLLIIDPERLKNNVDGPCHSALERKFFWTDVLKSLDLSLETIIAEAIKLNNTNKEIDEPYIEELDEIIKKLKTDESVI</sequence>
<gene>
    <name evidence="1" type="ORF">ACFFVF_20855</name>
</gene>
<protein>
    <submittedName>
        <fullName evidence="1">Uncharacterized protein</fullName>
    </submittedName>
</protein>
<dbReference type="EMBL" id="JBHMEY010000097">
    <property type="protein sequence ID" value="MFB9098966.1"/>
    <property type="molecule type" value="Genomic_DNA"/>
</dbReference>
<dbReference type="Proteomes" id="UP001589607">
    <property type="component" value="Unassembled WGS sequence"/>
</dbReference>
<reference evidence="1 2" key="1">
    <citation type="submission" date="2024-09" db="EMBL/GenBank/DDBJ databases">
        <authorList>
            <person name="Sun Q."/>
            <person name="Mori K."/>
        </authorList>
    </citation>
    <scope>NUCLEOTIDE SEQUENCE [LARGE SCALE GENOMIC DNA]</scope>
    <source>
        <strain evidence="1 2">CECT 7955</strain>
    </source>
</reference>